<dbReference type="CDD" id="cd07505">
    <property type="entry name" value="HAD_BPGM-like"/>
    <property type="match status" value="1"/>
</dbReference>
<protein>
    <submittedName>
        <fullName evidence="5">HAD family hydrolase</fullName>
    </submittedName>
</protein>
<sequence length="217" mass="24592">MMAIKAVIFDMDGVLIEAKDWHYDALNRALGLFGYTIERYEHTTVYDGLPTRTKLKRLSIEKNLPAYLHGFINEMKQKYTMEIIYERCRPRFDHEYALSRLKQDGYSLAVASNSMRETVTLMMDKASLTPYLDFMLSNQDVKAPKPDPEIYAKAIERLGLKPKECLVVEDNPNGIQAAIGSGAHLLAVREVDDVNYENIKRRIAEIDAAARSVGSAA</sequence>
<dbReference type="Gene3D" id="1.10.150.240">
    <property type="entry name" value="Putative phosphatase, domain 2"/>
    <property type="match status" value="1"/>
</dbReference>
<dbReference type="PANTHER" id="PTHR46193">
    <property type="entry name" value="6-PHOSPHOGLUCONATE PHOSPHATASE"/>
    <property type="match status" value="1"/>
</dbReference>
<dbReference type="InterPro" id="IPR006439">
    <property type="entry name" value="HAD-SF_hydro_IA"/>
</dbReference>
<dbReference type="KEGG" id="mey:TM49_05290"/>
<evidence type="ECO:0000256" key="2">
    <source>
        <dbReference type="ARBA" id="ARBA00006171"/>
    </source>
</evidence>
<dbReference type="Proteomes" id="UP000032611">
    <property type="component" value="Chromosome"/>
</dbReference>
<keyword evidence="4" id="KW-0460">Magnesium</keyword>
<dbReference type="STRING" id="1486262.TM49_05290"/>
<reference evidence="5 6" key="1">
    <citation type="journal article" date="2015" name="Genome Announc.">
        <title>Complete genome sequence of Martelella endophytica YC6887, which has antifungal activity associated with a halophyte.</title>
        <authorList>
            <person name="Khan A."/>
            <person name="Khan H."/>
            <person name="Chung E.J."/>
            <person name="Hossain M.T."/>
            <person name="Chung Y.R."/>
        </authorList>
    </citation>
    <scope>NUCLEOTIDE SEQUENCE [LARGE SCALE GENOMIC DNA]</scope>
    <source>
        <strain evidence="5">YC6887</strain>
    </source>
</reference>
<evidence type="ECO:0000256" key="1">
    <source>
        <dbReference type="ARBA" id="ARBA00001946"/>
    </source>
</evidence>
<keyword evidence="3" id="KW-0479">Metal-binding</keyword>
<dbReference type="HOGENOM" id="CLU_045011_13_3_5"/>
<gene>
    <name evidence="5" type="ORF">TM49_05290</name>
</gene>
<evidence type="ECO:0000256" key="4">
    <source>
        <dbReference type="ARBA" id="ARBA00022842"/>
    </source>
</evidence>
<dbReference type="SFLD" id="SFLDS00003">
    <property type="entry name" value="Haloacid_Dehalogenase"/>
    <property type="match status" value="1"/>
</dbReference>
<dbReference type="Gene3D" id="3.40.50.1000">
    <property type="entry name" value="HAD superfamily/HAD-like"/>
    <property type="match status" value="1"/>
</dbReference>
<dbReference type="OrthoDB" id="7989657at2"/>
<dbReference type="PRINTS" id="PR00413">
    <property type="entry name" value="HADHALOGNASE"/>
</dbReference>
<dbReference type="InterPro" id="IPR036412">
    <property type="entry name" value="HAD-like_sf"/>
</dbReference>
<evidence type="ECO:0000256" key="3">
    <source>
        <dbReference type="ARBA" id="ARBA00022723"/>
    </source>
</evidence>
<dbReference type="InterPro" id="IPR051600">
    <property type="entry name" value="Beta-PGM-like"/>
</dbReference>
<accession>A0A0D5LM07</accession>
<evidence type="ECO:0000313" key="5">
    <source>
        <dbReference type="EMBL" id="AJY45239.1"/>
    </source>
</evidence>
<keyword evidence="5" id="KW-0378">Hydrolase</keyword>
<dbReference type="NCBIfam" id="TIGR01509">
    <property type="entry name" value="HAD-SF-IA-v3"/>
    <property type="match status" value="1"/>
</dbReference>
<dbReference type="SUPFAM" id="SSF56784">
    <property type="entry name" value="HAD-like"/>
    <property type="match status" value="1"/>
</dbReference>
<dbReference type="Pfam" id="PF13419">
    <property type="entry name" value="HAD_2"/>
    <property type="match status" value="1"/>
</dbReference>
<evidence type="ECO:0000313" key="6">
    <source>
        <dbReference type="Proteomes" id="UP000032611"/>
    </source>
</evidence>
<comment type="similarity">
    <text evidence="2">Belongs to the HAD-like hydrolase superfamily. CbbY/CbbZ/Gph/YieH family.</text>
</comment>
<dbReference type="InterPro" id="IPR023214">
    <property type="entry name" value="HAD_sf"/>
</dbReference>
<dbReference type="InterPro" id="IPR023198">
    <property type="entry name" value="PGP-like_dom2"/>
</dbReference>
<dbReference type="PATRIC" id="fig|1486262.3.peg.1082"/>
<dbReference type="GO" id="GO:0046872">
    <property type="term" value="F:metal ion binding"/>
    <property type="evidence" value="ECO:0007669"/>
    <property type="project" value="UniProtKB-KW"/>
</dbReference>
<organism evidence="5 6">
    <name type="scientific">Martelella endophytica</name>
    <dbReference type="NCBI Taxonomy" id="1486262"/>
    <lineage>
        <taxon>Bacteria</taxon>
        <taxon>Pseudomonadati</taxon>
        <taxon>Pseudomonadota</taxon>
        <taxon>Alphaproteobacteria</taxon>
        <taxon>Hyphomicrobiales</taxon>
        <taxon>Aurantimonadaceae</taxon>
        <taxon>Martelella</taxon>
    </lineage>
</organism>
<dbReference type="EMBL" id="CP010803">
    <property type="protein sequence ID" value="AJY45239.1"/>
    <property type="molecule type" value="Genomic_DNA"/>
</dbReference>
<name>A0A0D5LM07_MAREN</name>
<dbReference type="SFLD" id="SFLDG01135">
    <property type="entry name" value="C1.5.6:_HAD__Beta-PGM__Phospha"/>
    <property type="match status" value="1"/>
</dbReference>
<comment type="cofactor">
    <cofactor evidence="1">
        <name>Mg(2+)</name>
        <dbReference type="ChEBI" id="CHEBI:18420"/>
    </cofactor>
</comment>
<dbReference type="AlphaFoldDB" id="A0A0D5LM07"/>
<proteinExistence type="inferred from homology"/>
<dbReference type="InterPro" id="IPR041492">
    <property type="entry name" value="HAD_2"/>
</dbReference>
<dbReference type="GO" id="GO:0016787">
    <property type="term" value="F:hydrolase activity"/>
    <property type="evidence" value="ECO:0007669"/>
    <property type="project" value="UniProtKB-KW"/>
</dbReference>
<keyword evidence="6" id="KW-1185">Reference proteome</keyword>
<dbReference type="PANTHER" id="PTHR46193:SF9">
    <property type="entry name" value="HALOACID DEHALOGENASE-LIKE HYDROLASE DOMAIN-CONTAINING PROTEIN SGPP"/>
    <property type="match status" value="1"/>
</dbReference>
<dbReference type="SFLD" id="SFLDG01129">
    <property type="entry name" value="C1.5:_HAD__Beta-PGM__Phosphata"/>
    <property type="match status" value="1"/>
</dbReference>